<reference evidence="17 18" key="1">
    <citation type="submission" date="2024-11" db="EMBL/GenBank/DDBJ databases">
        <title>Chromosome-level genome assembly of Eucalyptus globulus Labill. provides insights into its genome evolution.</title>
        <authorList>
            <person name="Li X."/>
        </authorList>
    </citation>
    <scope>NUCLEOTIDE SEQUENCE [LARGE SCALE GENOMIC DNA]</scope>
    <source>
        <strain evidence="17">CL2024</strain>
        <tissue evidence="17">Fresh tender leaves</tissue>
    </source>
</reference>
<dbReference type="SMART" id="SM00220">
    <property type="entry name" value="S_TKc"/>
    <property type="match status" value="1"/>
</dbReference>
<dbReference type="FunFam" id="1.10.510.10:FF:000129">
    <property type="entry name" value="cysteine-rich receptor-like protein kinase 10"/>
    <property type="match status" value="1"/>
</dbReference>
<dbReference type="InterPro" id="IPR011009">
    <property type="entry name" value="Kinase-like_dom_sf"/>
</dbReference>
<dbReference type="PANTHER" id="PTHR27002">
    <property type="entry name" value="RECEPTOR-LIKE SERINE/THREONINE-PROTEIN KINASE SD1-8"/>
    <property type="match status" value="1"/>
</dbReference>
<feature type="domain" description="Protein kinase" evidence="15">
    <location>
        <begin position="333"/>
        <end position="620"/>
    </location>
</feature>
<evidence type="ECO:0000256" key="12">
    <source>
        <dbReference type="ARBA" id="ARBA00023170"/>
    </source>
</evidence>
<dbReference type="Gene3D" id="3.30.430.20">
    <property type="entry name" value="Gnk2 domain, C-X8-C-X2-C motif"/>
    <property type="match status" value="2"/>
</dbReference>
<dbReference type="GO" id="GO:0042742">
    <property type="term" value="P:defense response to bacterium"/>
    <property type="evidence" value="ECO:0007669"/>
    <property type="project" value="UniProtKB-ARBA"/>
</dbReference>
<keyword evidence="18" id="KW-1185">Reference proteome</keyword>
<feature type="domain" description="Gnk2-homologous" evidence="16">
    <location>
        <begin position="149"/>
        <end position="256"/>
    </location>
</feature>
<dbReference type="FunFam" id="3.30.430.20:FF:000003">
    <property type="entry name" value="Cysteine-rich RLK (RECEPTOR-like protein kinase) 10"/>
    <property type="match status" value="1"/>
</dbReference>
<dbReference type="Pfam" id="PF01657">
    <property type="entry name" value="Stress-antifung"/>
    <property type="match status" value="2"/>
</dbReference>
<dbReference type="InterPro" id="IPR000719">
    <property type="entry name" value="Prot_kinase_dom"/>
</dbReference>
<dbReference type="CDD" id="cd14066">
    <property type="entry name" value="STKc_IRAK"/>
    <property type="match status" value="1"/>
</dbReference>
<evidence type="ECO:0000256" key="6">
    <source>
        <dbReference type="ARBA" id="ARBA00022737"/>
    </source>
</evidence>
<evidence type="ECO:0000256" key="9">
    <source>
        <dbReference type="ARBA" id="ARBA00022840"/>
    </source>
</evidence>
<evidence type="ECO:0000256" key="11">
    <source>
        <dbReference type="ARBA" id="ARBA00023136"/>
    </source>
</evidence>
<dbReference type="PANTHER" id="PTHR27002:SF1050">
    <property type="entry name" value="CYSTEINE-RICH RECEPTOR-LIKE PROTEIN KINASE 5"/>
    <property type="match status" value="1"/>
</dbReference>
<evidence type="ECO:0000259" key="15">
    <source>
        <dbReference type="PROSITE" id="PS50011"/>
    </source>
</evidence>
<dbReference type="Pfam" id="PF07714">
    <property type="entry name" value="PK_Tyr_Ser-Thr"/>
    <property type="match status" value="1"/>
</dbReference>
<dbReference type="AlphaFoldDB" id="A0ABD3KSF5"/>
<gene>
    <name evidence="17" type="ORF">ACJRO7_017553</name>
</gene>
<keyword evidence="3" id="KW-0808">Transferase</keyword>
<dbReference type="EMBL" id="JBJKBG010000004">
    <property type="protein sequence ID" value="KAL3742089.1"/>
    <property type="molecule type" value="Genomic_DNA"/>
</dbReference>
<dbReference type="CDD" id="cd23509">
    <property type="entry name" value="Gnk2-like"/>
    <property type="match status" value="2"/>
</dbReference>
<keyword evidence="13" id="KW-0325">Glycoprotein</keyword>
<evidence type="ECO:0000256" key="7">
    <source>
        <dbReference type="ARBA" id="ARBA00022741"/>
    </source>
</evidence>
<evidence type="ECO:0000259" key="16">
    <source>
        <dbReference type="PROSITE" id="PS51473"/>
    </source>
</evidence>
<dbReference type="GO" id="GO:0009751">
    <property type="term" value="P:response to salicylic acid"/>
    <property type="evidence" value="ECO:0007669"/>
    <property type="project" value="UniProtKB-ARBA"/>
</dbReference>
<keyword evidence="9" id="KW-0067">ATP-binding</keyword>
<evidence type="ECO:0000256" key="2">
    <source>
        <dbReference type="ARBA" id="ARBA00022527"/>
    </source>
</evidence>
<evidence type="ECO:0000256" key="8">
    <source>
        <dbReference type="ARBA" id="ARBA00022777"/>
    </source>
</evidence>
<comment type="subcellular location">
    <subcellularLocation>
        <location evidence="1">Membrane</location>
        <topology evidence="1">Single-pass membrane protein</topology>
    </subcellularLocation>
</comment>
<evidence type="ECO:0000256" key="5">
    <source>
        <dbReference type="ARBA" id="ARBA00022729"/>
    </source>
</evidence>
<dbReference type="Proteomes" id="UP001634007">
    <property type="component" value="Unassembled WGS sequence"/>
</dbReference>
<keyword evidence="2" id="KW-0723">Serine/threonine-protein kinase</keyword>
<evidence type="ECO:0000313" key="18">
    <source>
        <dbReference type="Proteomes" id="UP001634007"/>
    </source>
</evidence>
<evidence type="ECO:0000256" key="1">
    <source>
        <dbReference type="ARBA" id="ARBA00004167"/>
    </source>
</evidence>
<dbReference type="FunFam" id="3.30.200.20:FF:000727">
    <property type="entry name" value="Cysteine-rich RLK (RECEPTOR-like protein kinase) 23"/>
    <property type="match status" value="1"/>
</dbReference>
<keyword evidence="12" id="KW-0675">Receptor</keyword>
<keyword evidence="10 14" id="KW-1133">Transmembrane helix</keyword>
<dbReference type="PROSITE" id="PS51473">
    <property type="entry name" value="GNK2"/>
    <property type="match status" value="2"/>
</dbReference>
<dbReference type="SUPFAM" id="SSF56112">
    <property type="entry name" value="Protein kinase-like (PK-like)"/>
    <property type="match status" value="1"/>
</dbReference>
<proteinExistence type="predicted"/>
<evidence type="ECO:0000256" key="3">
    <source>
        <dbReference type="ARBA" id="ARBA00022679"/>
    </source>
</evidence>
<keyword evidence="4 14" id="KW-0812">Transmembrane</keyword>
<keyword evidence="6" id="KW-0677">Repeat</keyword>
<dbReference type="InterPro" id="IPR038408">
    <property type="entry name" value="GNK2_sf"/>
</dbReference>
<feature type="transmembrane region" description="Helical" evidence="14">
    <location>
        <begin position="273"/>
        <end position="294"/>
    </location>
</feature>
<dbReference type="GO" id="GO:0004674">
    <property type="term" value="F:protein serine/threonine kinase activity"/>
    <property type="evidence" value="ECO:0007669"/>
    <property type="project" value="UniProtKB-KW"/>
</dbReference>
<evidence type="ECO:0000256" key="10">
    <source>
        <dbReference type="ARBA" id="ARBA00022989"/>
    </source>
</evidence>
<keyword evidence="8" id="KW-0418">Kinase</keyword>
<evidence type="ECO:0000313" key="17">
    <source>
        <dbReference type="EMBL" id="KAL3742089.1"/>
    </source>
</evidence>
<keyword evidence="7" id="KW-0547">Nucleotide-binding</keyword>
<sequence length="665" mass="75079">MKGKELPSKSQKNNMTKPFAILIFMLSFFTLKAESTITISRHYCLNSSTFSPKSTYETNLKLLLESLSSHANSGDGFFNMSKGKPGDADAVYGSFLCRGDVTKDVCVECVTNASVRIQEICPMAKVSILWFDECMLRYSDRDFFSATDKVPLLYEYNAENMKQAAEFMKLLSKTMNQLITPAAERLDKKYAYKEAYLKLWDRTLYTFVQCRHDISVANCKDCLQNATFNLLTIQTGKIGGRVLLPSCFVRFEVYPFYAKLSEVEKKRHSSSRLVAGITSATSAVMLLCAVLCFIRKRKQNKRNRDKDPIGSEISELHSLQFDVCAIEVATAYFSNHNKLGEGGFGPVYMGTLPCGRKIAAKRLSQSSKQGVQEFKNEVELVAKLQHRNLVRLLGFAMEREETILVYEYVPNGSLDQLLFDPRQSVQLDWSARHKIMVGVARGLLYLHEDSRLRIIHRDLKASNNLLDDDMNPKISDFGMARIFGAKQTQGSTNRIVGTYGYMSPEYAMYGQFSVKSDVFSFGVIMLEIITGKKSQYSYISDQDASLVDYVWEHWRIGAPLEIVDPALSESIFANEVIRCIHIGLLCVQNNREARPTMDTVILMLNSANSVSLPVPEQPTFFIPRVEHKQQSQDQNSNQSSERLNSSKIMLQCSVISGCLTDVAPR</sequence>
<comment type="caution">
    <text evidence="17">The sequence shown here is derived from an EMBL/GenBank/DDBJ whole genome shotgun (WGS) entry which is preliminary data.</text>
</comment>
<keyword evidence="11 14" id="KW-0472">Membrane</keyword>
<evidence type="ECO:0008006" key="19">
    <source>
        <dbReference type="Google" id="ProtNLM"/>
    </source>
</evidence>
<evidence type="ECO:0000256" key="14">
    <source>
        <dbReference type="SAM" id="Phobius"/>
    </source>
</evidence>
<dbReference type="InterPro" id="IPR001245">
    <property type="entry name" value="Ser-Thr/Tyr_kinase_cat_dom"/>
</dbReference>
<organism evidence="17 18">
    <name type="scientific">Eucalyptus globulus</name>
    <name type="common">Tasmanian blue gum</name>
    <dbReference type="NCBI Taxonomy" id="34317"/>
    <lineage>
        <taxon>Eukaryota</taxon>
        <taxon>Viridiplantae</taxon>
        <taxon>Streptophyta</taxon>
        <taxon>Embryophyta</taxon>
        <taxon>Tracheophyta</taxon>
        <taxon>Spermatophyta</taxon>
        <taxon>Magnoliopsida</taxon>
        <taxon>eudicotyledons</taxon>
        <taxon>Gunneridae</taxon>
        <taxon>Pentapetalae</taxon>
        <taxon>rosids</taxon>
        <taxon>malvids</taxon>
        <taxon>Myrtales</taxon>
        <taxon>Myrtaceae</taxon>
        <taxon>Myrtoideae</taxon>
        <taxon>Eucalypteae</taxon>
        <taxon>Eucalyptus</taxon>
    </lineage>
</organism>
<dbReference type="InterPro" id="IPR002902">
    <property type="entry name" value="GNK2"/>
</dbReference>
<accession>A0ABD3KSF5</accession>
<dbReference type="Gene3D" id="1.10.510.10">
    <property type="entry name" value="Transferase(Phosphotransferase) domain 1"/>
    <property type="match status" value="1"/>
</dbReference>
<dbReference type="GO" id="GO:0005524">
    <property type="term" value="F:ATP binding"/>
    <property type="evidence" value="ECO:0007669"/>
    <property type="project" value="UniProtKB-KW"/>
</dbReference>
<dbReference type="Gene3D" id="3.30.200.20">
    <property type="entry name" value="Phosphorylase Kinase, domain 1"/>
    <property type="match status" value="1"/>
</dbReference>
<name>A0ABD3KSF5_EUCGL</name>
<keyword evidence="5" id="KW-0732">Signal</keyword>
<protein>
    <recommendedName>
        <fullName evidence="19">Cysteine-rich receptor-like protein kinase 10</fullName>
    </recommendedName>
</protein>
<evidence type="ECO:0000256" key="13">
    <source>
        <dbReference type="ARBA" id="ARBA00023180"/>
    </source>
</evidence>
<dbReference type="GO" id="GO:0016020">
    <property type="term" value="C:membrane"/>
    <property type="evidence" value="ECO:0007669"/>
    <property type="project" value="UniProtKB-SubCell"/>
</dbReference>
<feature type="domain" description="Gnk2-homologous" evidence="16">
    <location>
        <begin position="38"/>
        <end position="143"/>
    </location>
</feature>
<evidence type="ECO:0000256" key="4">
    <source>
        <dbReference type="ARBA" id="ARBA00022692"/>
    </source>
</evidence>
<dbReference type="PROSITE" id="PS50011">
    <property type="entry name" value="PROTEIN_KINASE_DOM"/>
    <property type="match status" value="1"/>
</dbReference>